<dbReference type="CDD" id="cd01335">
    <property type="entry name" value="Radical_SAM"/>
    <property type="match status" value="1"/>
</dbReference>
<dbReference type="SFLD" id="SFLDS00029">
    <property type="entry name" value="Radical_SAM"/>
    <property type="match status" value="1"/>
</dbReference>
<proteinExistence type="predicted"/>
<dbReference type="EMBL" id="CP046640">
    <property type="protein sequence ID" value="QTL99222.1"/>
    <property type="molecule type" value="Genomic_DNA"/>
</dbReference>
<dbReference type="InterPro" id="IPR007549">
    <property type="entry name" value="DUF512"/>
</dbReference>
<reference evidence="6" key="1">
    <citation type="submission" date="2019-12" db="EMBL/GenBank/DDBJ databases">
        <authorList>
            <person name="zhang j."/>
            <person name="sun C.M."/>
        </authorList>
    </citation>
    <scope>NUCLEOTIDE SEQUENCE</scope>
    <source>
        <strain evidence="6">NS-1</strain>
    </source>
</reference>
<dbReference type="PANTHER" id="PTHR11228">
    <property type="entry name" value="RADICAL SAM DOMAIN PROTEIN"/>
    <property type="match status" value="1"/>
</dbReference>
<evidence type="ECO:0000313" key="6">
    <source>
        <dbReference type="EMBL" id="QTL99222.1"/>
    </source>
</evidence>
<dbReference type="PANTHER" id="PTHR11228:SF34">
    <property type="entry name" value="TUNGSTEN-CONTAINING ALDEHYDE FERREDOXIN OXIDOREDUCTASE COFACTOR MODIFYING PROTEIN"/>
    <property type="match status" value="1"/>
</dbReference>
<accession>A0A8A7KN00</accession>
<evidence type="ECO:0000259" key="5">
    <source>
        <dbReference type="PROSITE" id="PS51918"/>
    </source>
</evidence>
<keyword evidence="2" id="KW-0479">Metal-binding</keyword>
<name>A0A8A7KN00_9FIRM</name>
<dbReference type="InterPro" id="IPR007197">
    <property type="entry name" value="rSAM"/>
</dbReference>
<dbReference type="SFLD" id="SFLDG01067">
    <property type="entry name" value="SPASM/twitch_domain_containing"/>
    <property type="match status" value="1"/>
</dbReference>
<evidence type="ECO:0000256" key="4">
    <source>
        <dbReference type="ARBA" id="ARBA00023014"/>
    </source>
</evidence>
<dbReference type="InterPro" id="IPR050377">
    <property type="entry name" value="Radical_SAM_PqqE_MftC-like"/>
</dbReference>
<gene>
    <name evidence="6" type="ORF">GM661_15285</name>
</gene>
<organism evidence="6 7">
    <name type="scientific">Iocasia fonsfrigidae</name>
    <dbReference type="NCBI Taxonomy" id="2682810"/>
    <lineage>
        <taxon>Bacteria</taxon>
        <taxon>Bacillati</taxon>
        <taxon>Bacillota</taxon>
        <taxon>Clostridia</taxon>
        <taxon>Halanaerobiales</taxon>
        <taxon>Halanaerobiaceae</taxon>
        <taxon>Iocasia</taxon>
    </lineage>
</organism>
<dbReference type="InterPro" id="IPR013785">
    <property type="entry name" value="Aldolase_TIM"/>
</dbReference>
<dbReference type="RefSeq" id="WP_230867613.1">
    <property type="nucleotide sequence ID" value="NZ_CP046640.1"/>
</dbReference>
<dbReference type="GO" id="GO:0046872">
    <property type="term" value="F:metal ion binding"/>
    <property type="evidence" value="ECO:0007669"/>
    <property type="project" value="UniProtKB-KW"/>
</dbReference>
<dbReference type="KEGG" id="ifn:GM661_15285"/>
<keyword evidence="3" id="KW-0408">Iron</keyword>
<keyword evidence="7" id="KW-1185">Reference proteome</keyword>
<evidence type="ECO:0000256" key="1">
    <source>
        <dbReference type="ARBA" id="ARBA00022691"/>
    </source>
</evidence>
<dbReference type="Pfam" id="PF04055">
    <property type="entry name" value="Radical_SAM"/>
    <property type="match status" value="1"/>
</dbReference>
<protein>
    <submittedName>
        <fullName evidence="6">DUF512 domain-containing protein</fullName>
    </submittedName>
</protein>
<dbReference type="GO" id="GO:0003824">
    <property type="term" value="F:catalytic activity"/>
    <property type="evidence" value="ECO:0007669"/>
    <property type="project" value="InterPro"/>
</dbReference>
<keyword evidence="1" id="KW-0949">S-adenosyl-L-methionine</keyword>
<sequence>MKELTARERYILLKTVQNDNILPITSVCNMNCRFCSHCNNPIGLEVYRFGHLDISLIKELLEFLSPDGTLVIGESASKIIEGDPFTHPAILEIIYLIRDKFPDKQINITTNGSYLTDRVIKCLKENEPVELNISLNCSDPDERVFLMGDKNPAIVFEGLELFKEYNIIFHGSIVAMPHLMGWEYLVETIDFLASYQPASVRIYLPGYTRYAADSLKFDIDSIYNSLISLVDRLAEYYAFPLLLEPPQIDDFTCRIKGIIPASPAAAVPLKKNDIVKRVGADEVKSRVEAFDLITRRKDPLIVINRDNSLVQIPLKKEAGEKSGLVFDYDLDLKTINSIERVIRDYRGKDILLLTSILAEGLLQKVAEHMQGIYSKTIVDVMAVSNNFFGGSIACAGLLLCGDIIKAVKKNNKKYDLIVVPGIIFDIFGNDLIGKNYKIIAQECETEIEII</sequence>
<dbReference type="SUPFAM" id="SSF102114">
    <property type="entry name" value="Radical SAM enzymes"/>
    <property type="match status" value="1"/>
</dbReference>
<dbReference type="AlphaFoldDB" id="A0A8A7KN00"/>
<feature type="domain" description="Radical SAM core" evidence="5">
    <location>
        <begin position="14"/>
        <end position="240"/>
    </location>
</feature>
<dbReference type="InterPro" id="IPR058240">
    <property type="entry name" value="rSAM_sf"/>
</dbReference>
<evidence type="ECO:0000256" key="3">
    <source>
        <dbReference type="ARBA" id="ARBA00023004"/>
    </source>
</evidence>
<dbReference type="GO" id="GO:0051536">
    <property type="term" value="F:iron-sulfur cluster binding"/>
    <property type="evidence" value="ECO:0007669"/>
    <property type="project" value="UniProtKB-KW"/>
</dbReference>
<dbReference type="InterPro" id="IPR036034">
    <property type="entry name" value="PDZ_sf"/>
</dbReference>
<dbReference type="Pfam" id="PF04459">
    <property type="entry name" value="DUF512"/>
    <property type="match status" value="1"/>
</dbReference>
<dbReference type="Proteomes" id="UP000665020">
    <property type="component" value="Chromosome"/>
</dbReference>
<dbReference type="Gene3D" id="3.20.20.70">
    <property type="entry name" value="Aldolase class I"/>
    <property type="match status" value="1"/>
</dbReference>
<dbReference type="SUPFAM" id="SSF50156">
    <property type="entry name" value="PDZ domain-like"/>
    <property type="match status" value="1"/>
</dbReference>
<dbReference type="PROSITE" id="PS51918">
    <property type="entry name" value="RADICAL_SAM"/>
    <property type="match status" value="1"/>
</dbReference>
<evidence type="ECO:0000256" key="2">
    <source>
        <dbReference type="ARBA" id="ARBA00022723"/>
    </source>
</evidence>
<keyword evidence="4" id="KW-0411">Iron-sulfur</keyword>
<evidence type="ECO:0000313" key="7">
    <source>
        <dbReference type="Proteomes" id="UP000665020"/>
    </source>
</evidence>